<gene>
    <name evidence="2" type="primary">Acey_s0086.g1937</name>
    <name evidence="2" type="ORF">Y032_0086g1937</name>
</gene>
<comment type="caution">
    <text evidence="2">The sequence shown here is derived from an EMBL/GenBank/DDBJ whole genome shotgun (WGS) entry which is preliminary data.</text>
</comment>
<evidence type="ECO:0000256" key="1">
    <source>
        <dbReference type="SAM" id="Phobius"/>
    </source>
</evidence>
<dbReference type="OrthoDB" id="5828903at2759"/>
<dbReference type="Proteomes" id="UP000024635">
    <property type="component" value="Unassembled WGS sequence"/>
</dbReference>
<feature type="transmembrane region" description="Helical" evidence="1">
    <location>
        <begin position="249"/>
        <end position="273"/>
    </location>
</feature>
<dbReference type="InterPro" id="IPR052860">
    <property type="entry name" value="NRL-GPCR1"/>
</dbReference>
<proteinExistence type="predicted"/>
<evidence type="ECO:0008006" key="4">
    <source>
        <dbReference type="Google" id="ProtNLM"/>
    </source>
</evidence>
<dbReference type="PANTHER" id="PTHR47521:SF7">
    <property type="entry name" value="SERPENTINE RECEPTOR CLASS EPSILON-6"/>
    <property type="match status" value="1"/>
</dbReference>
<feature type="transmembrane region" description="Helical" evidence="1">
    <location>
        <begin position="211"/>
        <end position="229"/>
    </location>
</feature>
<name>A0A016TPJ7_9BILA</name>
<keyword evidence="1" id="KW-1133">Transmembrane helix</keyword>
<sequence length="448" mass="50158">MRDDYLGIPNEDTWTELEDTARCPLGDQYGDFGWFALQSAITVLNVAAISMNVFFIVICGRSGVMHKNMRLMLSTISFCLAVNACAGLLYNIYFLFLGVDGFPSEPQKKVTCTRCRRAHVVKTFCSAGFGILKEISHHYANNEHDVSGLLPEASKFAVLDSERSPWCSVINTLMVPWDAATCLLMVGVGAERLIATRKHLPNAVISDSVKVIFFLAVCVAASVTVNYVMNLTDQGMCICDGASLPDRYAMLFRICICTMVEVGTISLFGYVHILSRSEADGMGINIAKYSLSKRFQIHETYRTTQMLLPCAVLHAVLYLSYLCLLIPIRDIRAERTLTLAQFNLSTIIFAFPSMYGAAHPLICLTRHFYLRQRVDDLLGAILQRNPPITLEPAPDDGVALRITPEPSSTHSFRSEHDRRVDFHVAPERHVEILATFWDREEVVQQRAL</sequence>
<feature type="transmembrane region" description="Helical" evidence="1">
    <location>
        <begin position="169"/>
        <end position="190"/>
    </location>
</feature>
<keyword evidence="3" id="KW-1185">Reference proteome</keyword>
<accession>A0A016TPJ7</accession>
<dbReference type="Gene3D" id="1.20.1070.10">
    <property type="entry name" value="Rhodopsin 7-helix transmembrane proteins"/>
    <property type="match status" value="1"/>
</dbReference>
<feature type="transmembrane region" description="Helical" evidence="1">
    <location>
        <begin position="34"/>
        <end position="59"/>
    </location>
</feature>
<evidence type="ECO:0000313" key="2">
    <source>
        <dbReference type="EMBL" id="EYC04700.1"/>
    </source>
</evidence>
<protein>
    <recommendedName>
        <fullName evidence="4">G-protein coupled receptors family 1 profile domain-containing protein</fullName>
    </recommendedName>
</protein>
<feature type="transmembrane region" description="Helical" evidence="1">
    <location>
        <begin position="340"/>
        <end position="364"/>
    </location>
</feature>
<organism evidence="2 3">
    <name type="scientific">Ancylostoma ceylanicum</name>
    <dbReference type="NCBI Taxonomy" id="53326"/>
    <lineage>
        <taxon>Eukaryota</taxon>
        <taxon>Metazoa</taxon>
        <taxon>Ecdysozoa</taxon>
        <taxon>Nematoda</taxon>
        <taxon>Chromadorea</taxon>
        <taxon>Rhabditida</taxon>
        <taxon>Rhabditina</taxon>
        <taxon>Rhabditomorpha</taxon>
        <taxon>Strongyloidea</taxon>
        <taxon>Ancylostomatidae</taxon>
        <taxon>Ancylostomatinae</taxon>
        <taxon>Ancylostoma</taxon>
    </lineage>
</organism>
<evidence type="ECO:0000313" key="3">
    <source>
        <dbReference type="Proteomes" id="UP000024635"/>
    </source>
</evidence>
<dbReference type="EMBL" id="JARK01001422">
    <property type="protein sequence ID" value="EYC04700.1"/>
    <property type="molecule type" value="Genomic_DNA"/>
</dbReference>
<dbReference type="PANTHER" id="PTHR47521">
    <property type="entry name" value="SERPENTINE RECEPTOR, CLASS E (EPSILON)-RELATED"/>
    <property type="match status" value="1"/>
</dbReference>
<feature type="transmembrane region" description="Helical" evidence="1">
    <location>
        <begin position="306"/>
        <end position="328"/>
    </location>
</feature>
<keyword evidence="1" id="KW-0472">Membrane</keyword>
<dbReference type="AlphaFoldDB" id="A0A016TPJ7"/>
<reference evidence="3" key="1">
    <citation type="journal article" date="2015" name="Nat. Genet.">
        <title>The genome and transcriptome of the zoonotic hookworm Ancylostoma ceylanicum identify infection-specific gene families.</title>
        <authorList>
            <person name="Schwarz E.M."/>
            <person name="Hu Y."/>
            <person name="Antoshechkin I."/>
            <person name="Miller M.M."/>
            <person name="Sternberg P.W."/>
            <person name="Aroian R.V."/>
        </authorList>
    </citation>
    <scope>NUCLEOTIDE SEQUENCE</scope>
    <source>
        <strain evidence="3">HY135</strain>
    </source>
</reference>
<feature type="transmembrane region" description="Helical" evidence="1">
    <location>
        <begin position="71"/>
        <end position="96"/>
    </location>
</feature>
<keyword evidence="1" id="KW-0812">Transmembrane</keyword>